<feature type="domain" description="AAA+ ATPase" evidence="15">
    <location>
        <begin position="1842"/>
        <end position="2045"/>
    </location>
</feature>
<dbReference type="Gene3D" id="3.40.50.300">
    <property type="entry name" value="P-loop containing nucleotide triphosphate hydrolases"/>
    <property type="match status" value="6"/>
</dbReference>
<dbReference type="Pfam" id="PF12775">
    <property type="entry name" value="AAA_7"/>
    <property type="match status" value="1"/>
</dbReference>
<dbReference type="InterPro" id="IPR041466">
    <property type="entry name" value="Dynein_AAA5_ext"/>
</dbReference>
<keyword evidence="3" id="KW-0963">Cytoplasm</keyword>
<dbReference type="Pfam" id="PF18199">
    <property type="entry name" value="Dynein_C"/>
    <property type="match status" value="1"/>
</dbReference>
<dbReference type="Gene3D" id="1.10.8.710">
    <property type="match status" value="1"/>
</dbReference>
<evidence type="ECO:0000256" key="12">
    <source>
        <dbReference type="ARBA" id="ARBA00023212"/>
    </source>
</evidence>
<dbReference type="Pfam" id="PF18198">
    <property type="entry name" value="AAA_lid_11"/>
    <property type="match status" value="1"/>
</dbReference>
<keyword evidence="8" id="KW-0243">Dynein</keyword>
<dbReference type="Gene3D" id="1.10.8.720">
    <property type="entry name" value="Region D6 of dynein motor"/>
    <property type="match status" value="1"/>
</dbReference>
<dbReference type="InterPro" id="IPR042228">
    <property type="entry name" value="Dynein_linker_3"/>
</dbReference>
<keyword evidence="17" id="KW-1185">Reference proteome</keyword>
<dbReference type="InterPro" id="IPR024317">
    <property type="entry name" value="Dynein_heavy_chain_D4_dom"/>
</dbReference>
<feature type="compositionally biased region" description="Low complexity" evidence="14">
    <location>
        <begin position="533"/>
        <end position="550"/>
    </location>
</feature>
<gene>
    <name evidence="16" type="ORF">mMyoMyo1_003966</name>
</gene>
<dbReference type="Gene3D" id="1.20.140.100">
    <property type="entry name" value="Dynein heavy chain, N-terminal domain 2"/>
    <property type="match status" value="1"/>
</dbReference>
<dbReference type="InterPro" id="IPR004273">
    <property type="entry name" value="Dynein_heavy_D6_P-loop"/>
</dbReference>
<dbReference type="GO" id="GO:0045505">
    <property type="term" value="F:dynein intermediate chain binding"/>
    <property type="evidence" value="ECO:0007669"/>
    <property type="project" value="InterPro"/>
</dbReference>
<dbReference type="Gene3D" id="1.10.472.130">
    <property type="match status" value="1"/>
</dbReference>
<dbReference type="InterPro" id="IPR043157">
    <property type="entry name" value="Dynein_AAA1S"/>
</dbReference>
<dbReference type="FunFam" id="3.40.50.300:FF:000049">
    <property type="entry name" value="Dynein, axonemal, heavy chain 5"/>
    <property type="match status" value="1"/>
</dbReference>
<dbReference type="Pfam" id="PF08393">
    <property type="entry name" value="DHC_N2"/>
    <property type="match status" value="1"/>
</dbReference>
<dbReference type="GO" id="GO:0005524">
    <property type="term" value="F:ATP binding"/>
    <property type="evidence" value="ECO:0007669"/>
    <property type="project" value="UniProtKB-KW"/>
</dbReference>
<dbReference type="Pfam" id="PF17852">
    <property type="entry name" value="Dynein_AAA_lid"/>
    <property type="match status" value="1"/>
</dbReference>
<dbReference type="FunFam" id="1.20.140.100:FF:000004">
    <property type="entry name" value="Dynein axonemal heavy chain 6"/>
    <property type="match status" value="1"/>
</dbReference>
<evidence type="ECO:0000259" key="15">
    <source>
        <dbReference type="SMART" id="SM00382"/>
    </source>
</evidence>
<dbReference type="FunFam" id="3.20.180.20:FF:000003">
    <property type="entry name" value="Dynein heavy chain 12, axonemal"/>
    <property type="match status" value="1"/>
</dbReference>
<dbReference type="InterPro" id="IPR041658">
    <property type="entry name" value="AAA_lid_11"/>
</dbReference>
<dbReference type="GO" id="GO:0030286">
    <property type="term" value="C:dynein complex"/>
    <property type="evidence" value="ECO:0007669"/>
    <property type="project" value="UniProtKB-KW"/>
</dbReference>
<dbReference type="GO" id="GO:0005930">
    <property type="term" value="C:axoneme"/>
    <property type="evidence" value="ECO:0007669"/>
    <property type="project" value="UniProtKB-SubCell"/>
</dbReference>
<dbReference type="Gene3D" id="1.20.1270.280">
    <property type="match status" value="1"/>
</dbReference>
<evidence type="ECO:0000256" key="3">
    <source>
        <dbReference type="ARBA" id="ARBA00022490"/>
    </source>
</evidence>
<dbReference type="InterPro" id="IPR026983">
    <property type="entry name" value="DHC"/>
</dbReference>
<keyword evidence="4" id="KW-0493">Microtubule</keyword>
<evidence type="ECO:0000256" key="11">
    <source>
        <dbReference type="ARBA" id="ARBA00023175"/>
    </source>
</evidence>
<dbReference type="PANTHER" id="PTHR22878:SF64">
    <property type="entry name" value="DYNEIN AXONEMAL HEAVY CHAIN 14"/>
    <property type="match status" value="1"/>
</dbReference>
<feature type="region of interest" description="Disordered" evidence="14">
    <location>
        <begin position="529"/>
        <end position="565"/>
    </location>
</feature>
<dbReference type="Pfam" id="PF12774">
    <property type="entry name" value="AAA_6"/>
    <property type="match status" value="1"/>
</dbReference>
<keyword evidence="13" id="KW-0966">Cell projection</keyword>
<dbReference type="GO" id="GO:0007018">
    <property type="term" value="P:microtubule-based movement"/>
    <property type="evidence" value="ECO:0007669"/>
    <property type="project" value="InterPro"/>
</dbReference>
<dbReference type="FunFam" id="1.10.8.710:FF:000001">
    <property type="entry name" value="Dynein axonemal heavy chain 2"/>
    <property type="match status" value="1"/>
</dbReference>
<dbReference type="VEuPathDB" id="HostDB:GeneID_118665398"/>
<dbReference type="FunFam" id="1.20.920.20:FF:000006">
    <property type="entry name" value="Dynein, axonemal, heavy chain 6"/>
    <property type="match status" value="1"/>
</dbReference>
<evidence type="ECO:0000256" key="7">
    <source>
        <dbReference type="ARBA" id="ARBA00022840"/>
    </source>
</evidence>
<dbReference type="InterPro" id="IPR043160">
    <property type="entry name" value="Dynein_C_barrel"/>
</dbReference>
<dbReference type="FunFam" id="1.10.8.1220:FF:000006">
    <property type="entry name" value="Dynein axonemal heavy chain 14"/>
    <property type="match status" value="1"/>
</dbReference>
<feature type="domain" description="AAA+ ATPase" evidence="15">
    <location>
        <begin position="2332"/>
        <end position="2542"/>
    </location>
</feature>
<dbReference type="InterPro" id="IPR041228">
    <property type="entry name" value="Dynein_C"/>
</dbReference>
<dbReference type="FunFam" id="1.20.1270.280:FF:000013">
    <property type="entry name" value="Dynein, axonemal, heavy chain 14"/>
    <property type="match status" value="1"/>
</dbReference>
<dbReference type="InterPro" id="IPR013602">
    <property type="entry name" value="Dynein_heavy_linker"/>
</dbReference>
<dbReference type="VEuPathDB" id="HostDB:GeneID_118655944"/>
<comment type="similarity">
    <text evidence="2">Belongs to the dynein heavy chain family.</text>
</comment>
<dbReference type="Pfam" id="PF12780">
    <property type="entry name" value="AAA_8"/>
    <property type="match status" value="1"/>
</dbReference>
<feature type="compositionally biased region" description="Low complexity" evidence="14">
    <location>
        <begin position="83"/>
        <end position="92"/>
    </location>
</feature>
<sequence length="4518" mass="515874">MASYIPADLTTICKDTNEGQSNKKLRFVHYEEQNYQYVAPSQNQPAPTTENETLTCRPCPASLKSEKTEVFYPDDYYPDYLPESRTQQVVAPKPVPQKKKEKSKEKKDQTCPSPKAKEKRLVSYDRTEPEDDNVIRHILRLRRKLGWQTKLPHCKLDYRNHETTVQKITVKKPLEDDGEFVYCLPRKDPNVFYNPYNLQVVSAHKARNCKEFWTVTASFVSKVTKIGVVEDVELIPTLEWLIERRCFYILQKFKVISNFRMNKAFVTWKLTVKRIKTDRSRSFLYCHLFWADELFQSYLLYVKGLCEDAFNRRNDDECEDNSSAMCLVKLNKSRTYSLDEFCEEQLQQASRTFKRLEDIRDKAIAEMKSTLLKVAEKEEIREFFESSFSKDARPHIKLPVYRRLLKKILRFFMLVDYIFQELIRQLMNTAVTLLLELFYSSARMPFSAEKRNENLIKTYKDIFALTGRITNDYEELVINSNIYATSVPKSDLKAEADINEVFNSIKLDKDLAKYAPVFEVSLHLRIPSERDSSSSSRESSQESEQSSEKSVLYQEEEITESEVSSVKPSSDELLIVRPRPTTLNLVDILSDIEAMDDFDNKTENDEFLEFPTNLLIAPNRLDFSIKIQTMLADLEKCITQIIPLDQDPRLSDFTDPDLLNATESGTDAEEQATWPDCQILFEMDPAYQNKIVCLLTILGNSMNLVDGYSRRFIKYCVMVERAKVTSMKIALVEELTSAEFRTILGKFLHYLREVVSMVTEKRIGIFNVVSADYQSECLPHVQDILQTSQALLRSVIERKNTHLLEVIDSSLKKLECHPIEIEEFVEHFTFLDAISSRISQLEKEYSTIAQLYSVLSYYQVYISEEQVATHKVLLIRFTQLKSAVKLSKLNKDAAIGKFRDNLEAYVTSLRTDASNLKAKVRTPVLLHMGTPVSTAMEMVQAFSQEAATLANKVQICTNYQESISEAQSHLHQLNVEELTQAVAADISDIDYELTLRKILWEAQEEWRALFQEWRASTLHDIDIESVQSNVSKWLSLILVLEKDLPQNNMVAFLKQSVTGFKQELPIIIALGNPCLKPRHWEAFQEIIGKSITLDRNCTIESLLVLKMCQYENEINEISTSATHEAALEKLLFKIIDLWKTTPLHLVLHHTETDEILIISSLDDLLAQLEESQVVLATVKGSSYSEPIKGLVDKWDQKLTLFSYTLEEWVNCQRSWLYLEPVFNSLEVKRQLPAESELFSQVMDMWKEIMLKIQNKLNALGIAISSGVLGILRNCNVSLERIKKRLEDYLEVKRMIFPRFYFLSNEELLAILAGSSDPESVQPHLVKCFENIKQLLIWKQEIGPPTVIMLISNEGEALLLPKKIRVRNAVEQWLENVEKSMFDVLKKFVKEGIEEWSRQQFSSWVVSHPGQVVHTVSQIMFYNDCAKSFMSSDPREGLEKAHADLIQRLEQIAELVVLDTSNARTKVVLGALITLYVHCKDIVSDLLLKNIFSAEDFEWTRHLQYKWNEKQMLCYVSQGDARFTYGYEYLGCTPRLVVTPLTNRCWLTLTGALHLNMGGCPSGPNGTGKTESVKDLAKSLGKHCVVFNCFEDLDYKIMGRFFFGLVQSGAWFCFDEFNQIDVEIHSVIASLIQTIKAAKDSYSVRFELEGKKIRINLSCAVFITVNCGDKGHVGLPNTLKSLFRPVAMVVPHYEMIAEISLLAVGFQSAKSLSRKLVNLYRLASTQLSQQDHYNFGLRALKTIITMAGKKRKFKSDTSDSLPEAEETPIIIEAVREASLPTCTARDVLPFENIIRDTFPEATVSQVSQAALEKVVALATQLLGLQQWPAQKEKIIQFHNQLQACVGVMLVGPTGGGKTTVRRILERALTLLPIEELILRAELMNSISQIPGRKGKVDTWILNPKCVTVSELYGQLDPNTMEWTDGLLSAIIRNYVYYNSTSSSRKDSDLVLKSRISDLANVFQLRAFNTSDVSATTFKKGMEKEVQVTESEKFDWQWVVLDGPVDIFWVESLNSMLDDTGTLCLANSERIALTNKIRVIFEVDSLAHASPATVSRCAMVYMDPVDLGWEPYVKSWLAKTSKIMSPTGVDCLEFLIKNSVKDGLQFLEKHQKFQPLPVQNITIVTTLCRILDAFFEFMGKNGGFGQCEDSKNIATERSSLHLKVPVKLKKVEKRAESLWYLEKYPDKLTTVLQKLFVFAFTWAFGGTLKREDEHEDDELMYSGFEPASLAKVTYDFDHLVHELFESPEVGITLPTGEPSVFGYFVDLQQCEFIRWSELLPNVQTLIQRGTSILVDPQGAGESILKITEYGETVNHTATRDTTCLSFLISLLLKSFCPVLLTGDFGIGKTSAIKQMLAKLEGSGGFDVKYGSILGEVLLYNEIKKLSLRQNISALLSQSPRTSAGSQDKIPKKLGKVEDGSFKDHHKGVITSTINFGIKMTAAKAKEMLLKKLRRINKDTLGAPRNNRIVVFIDDLNMPEADKYGAQPPLELIRQLLDLGGVFDTEKIAWKNIQDLSLVAACMPPVGRGHISPRLLKHFSVLVLPHPPQSALRTIFQVHLGMYFSIHNFTPEVQKSKDHIISCSLAIYYQVCQNMLTTPTKCHYLFNLRDIFKLLLGLLQADRAIVDSKEMAALFFVHEAARVFHDRLVEQAEKRLFYQFLSKELDSYFQVGIDGCGKETCTILACYLTDHKLYHVTVSQNYSYVEFKEDCKKVFVQAGLEGTPTALVLANLSLDQEAFLEDLNSIVSLGDVPDIFEKEELDSLALRIRSLAEKTGYVDNRQAVLSFFQKRIRKSLHIFMIVSPTGPNFRQNCRVYASMISSCTIDWYERWPEEALLVVANSFLRKNVALENRENLTEKLAPTCVQIHRSVKDLSTKFFQKTGRRYYVTPRNYLRFMDTFAHILRSREKELQTKRDRFYMGLSKILEARALVTDMQEELLIVTPQIEQKTKEKENLMEKLQKDSQVVEKVQMLVKQDEEIMAEEVRIVEEHAQTTANELKSVLPALEKATLALNALDKADISELRVYTRPPNLVLTVMNAVCILLQKKPTWATAKLLLSETGFLKKLVQLDKDRLPDKVFIKLKKFLTLPDFHPKKIAHVSVACCSMCEWIIALNNYHNVRKVVGPKEIQVTEAQNVLRISQQRLAEKQRGLQLVEEHLQVLRAAYRDIVAEKDVLAGRRQLAMRRMYCASVLLTALGDEKTRWQETIDQIDSKLEGIVGDILISAACIVYSGVLTAEFRELIVNEWENLCTKNNISLSSRFSLIEVMAQTQQIRQWHQQGLPLGQYSTENAILIQNGLPWPLLIDPHEQAYHWIRQMEGPRLQERSIRDSDYIRTIEKAIQAGGSVLLQDLPETLPANLKGILKKDIYQRRGQSFIRVNDSEIEYNSKFRLYLSTEIDNPHFPPAVYNSVSVVNFTVTFQGLQDQLLSTIVTHEVPHLENQRFQLLESISLDAMTLEELEEKTLNLLENTEGYVLDNEEIVDTLRKSKITSNEISKRISETEKAESEIQATRKNYLPIATRGALLYFVVASLTQISHMYQFSLDWFRQVFLSSVVSKSKEQEEHGSTREKIPPKKVHELGSLSKEAKLKPEKPPLERHLKNSIEVLTMKIFKVVSAALFNQHRLCFAFLLCAAIMKNSASEGPPADGLGSLPEEEWTLFLYSSTLINTDSVMPHPRLDRLYEMDRGRHLRWVSHARWRQCRYLSHQLEAFSALCRSLLFNWSQWSAFQASTALYALLGTPFSAERASPEESEKSPEETELLNEHKEVHRPVNFPWEKLTPFQRLILIKILRPERLKNSVRKFLTEKIGSEYIHRTGINLKESYQVSNARTPVILIHSQGVDVINTLLKFAQELKGTTQHVTMISLGQGQAAKAEDLIADALAKAGQWVFLQNCHLAASFMPRLCTIVDSLNNPNVTVDPEFRLWLSSESDSSLPVSLLQKSLKIAVEMPMGLKSNLLKTLGHDGSGEVTEEIFEKPNCGPWWKKLLFSLCFFNALINERRKYGMLGWNVDYEFNPSDFEVAVKMLENTLTAQPAVPWQKLRYLLGEVVYGGQVTDPWDQRCLNTLLYRFCNPDVLTCDFSFFSEEMCAPESASLQAYRRAVQALPDDEPAELLGLHPEATRGCREAQAQSFMDHLVALQPRTGPPSLVISREPSSDDLVMEMVSNVQKRLPMTVEKEERRGTQSTLRSIMAGTVWEALNKGLEGYDPLIHCVLLSFLKQEIERFDKLLLVIHESLKDLQLAIKGKIVLTPELEEVYNSFLKARVPELWQKHAYKSCKPLASWVNNLIQRLNFFNTWAKMAYTAIYHRYMRFILAWKHSSTSPKLEKNFFEGFPARYWLPAFFFPQAFLTAVLQDYGRAHGISTDALTFTHQVIPSTIGSKEEEFSIMVQKTLNLVRRAFKSTDSSHIGAHIFGLFIEGARWNPEEKILEDSLPREICCDFPEIYFLPTKVSTETPAAANPPESEGHTFECPVYQTPQRSSISTTTGSPSNCLTSVFLPTRRPPSHWITMQVALLCEKKAK</sequence>
<keyword evidence="11" id="KW-0505">Motor protein</keyword>
<dbReference type="Gene3D" id="1.10.8.1220">
    <property type="match status" value="1"/>
</dbReference>
<dbReference type="InterPro" id="IPR024743">
    <property type="entry name" value="Dynein_HC_stalk"/>
</dbReference>
<organism evidence="16 17">
    <name type="scientific">Myotis myotis</name>
    <name type="common">Greater mouse-eared bat</name>
    <name type="synonym">Vespertilio myotis</name>
    <dbReference type="NCBI Taxonomy" id="51298"/>
    <lineage>
        <taxon>Eukaryota</taxon>
        <taxon>Metazoa</taxon>
        <taxon>Chordata</taxon>
        <taxon>Craniata</taxon>
        <taxon>Vertebrata</taxon>
        <taxon>Euteleostomi</taxon>
        <taxon>Mammalia</taxon>
        <taxon>Eutheria</taxon>
        <taxon>Laurasiatheria</taxon>
        <taxon>Chiroptera</taxon>
        <taxon>Yangochiroptera</taxon>
        <taxon>Vespertilionidae</taxon>
        <taxon>Myotis</taxon>
    </lineage>
</organism>
<evidence type="ECO:0000256" key="6">
    <source>
        <dbReference type="ARBA" id="ARBA00022741"/>
    </source>
</evidence>
<reference evidence="16 17" key="1">
    <citation type="journal article" date="2020" name="Nature">
        <title>Six reference-quality genomes reveal evolution of bat adaptations.</title>
        <authorList>
            <person name="Jebb D."/>
            <person name="Huang Z."/>
            <person name="Pippel M."/>
            <person name="Hughes G.M."/>
            <person name="Lavrichenko K."/>
            <person name="Devanna P."/>
            <person name="Winkler S."/>
            <person name="Jermiin L.S."/>
            <person name="Skirmuntt E.C."/>
            <person name="Katzourakis A."/>
            <person name="Burkitt-Gray L."/>
            <person name="Ray D.A."/>
            <person name="Sullivan K.A.M."/>
            <person name="Roscito J.G."/>
            <person name="Kirilenko B.M."/>
            <person name="Davalos L.M."/>
            <person name="Corthals A.P."/>
            <person name="Power M.L."/>
            <person name="Jones G."/>
            <person name="Ransome R.D."/>
            <person name="Dechmann D.K.N."/>
            <person name="Locatelli A.G."/>
            <person name="Puechmaille S.J."/>
            <person name="Fedrigo O."/>
            <person name="Jarvis E.D."/>
            <person name="Hiller M."/>
            <person name="Vernes S.C."/>
            <person name="Myers E.W."/>
            <person name="Teeling E.C."/>
        </authorList>
    </citation>
    <scope>NUCLEOTIDE SEQUENCE [LARGE SCALE GENOMIC DNA]</scope>
    <source>
        <strain evidence="16">MMyoMyo1</strain>
        <tissue evidence="16">Flight muscle</tissue>
    </source>
</reference>
<evidence type="ECO:0000256" key="14">
    <source>
        <dbReference type="SAM" id="MobiDB-lite"/>
    </source>
</evidence>
<dbReference type="InterPro" id="IPR035699">
    <property type="entry name" value="AAA_6"/>
</dbReference>
<dbReference type="VEuPathDB" id="HostDB:GeneID_118678956"/>
<dbReference type="GO" id="GO:0005874">
    <property type="term" value="C:microtubule"/>
    <property type="evidence" value="ECO:0007669"/>
    <property type="project" value="UniProtKB-KW"/>
</dbReference>
<evidence type="ECO:0000256" key="13">
    <source>
        <dbReference type="ARBA" id="ARBA00023273"/>
    </source>
</evidence>
<dbReference type="FunFam" id="3.40.50.300:FF:001810">
    <property type="entry name" value="Cytoplasmic dynein 2 heavy chain 1"/>
    <property type="match status" value="1"/>
</dbReference>
<keyword evidence="5" id="KW-0677">Repeat</keyword>
<dbReference type="Pfam" id="PF12777">
    <property type="entry name" value="MT"/>
    <property type="match status" value="1"/>
</dbReference>
<dbReference type="InterPro" id="IPR042219">
    <property type="entry name" value="AAA_lid_11_sf"/>
</dbReference>
<dbReference type="Gene3D" id="1.10.287.2620">
    <property type="match status" value="1"/>
</dbReference>
<dbReference type="Gene3D" id="3.10.490.20">
    <property type="match status" value="1"/>
</dbReference>
<dbReference type="InterPro" id="IPR054354">
    <property type="entry name" value="DYNC2H1-like_lid"/>
</dbReference>
<accession>A0A7J7RU82</accession>
<keyword evidence="7" id="KW-0067">ATP-binding</keyword>
<evidence type="ECO:0000313" key="17">
    <source>
        <dbReference type="Proteomes" id="UP000527355"/>
    </source>
</evidence>
<evidence type="ECO:0000256" key="1">
    <source>
        <dbReference type="ARBA" id="ARBA00004430"/>
    </source>
</evidence>
<evidence type="ECO:0000256" key="5">
    <source>
        <dbReference type="ARBA" id="ARBA00022737"/>
    </source>
</evidence>
<dbReference type="FunFam" id="3.40.50.300:FF:000063">
    <property type="entry name" value="dynein heavy chain 6, axonemal"/>
    <property type="match status" value="1"/>
</dbReference>
<keyword evidence="9" id="KW-0175">Coiled coil</keyword>
<keyword evidence="12" id="KW-0206">Cytoskeleton</keyword>
<evidence type="ECO:0000256" key="4">
    <source>
        <dbReference type="ARBA" id="ARBA00022701"/>
    </source>
</evidence>
<dbReference type="Gene3D" id="1.20.58.1120">
    <property type="match status" value="1"/>
</dbReference>
<dbReference type="GO" id="GO:0051959">
    <property type="term" value="F:dynein light intermediate chain binding"/>
    <property type="evidence" value="ECO:0007669"/>
    <property type="project" value="InterPro"/>
</dbReference>
<dbReference type="InterPro" id="IPR003593">
    <property type="entry name" value="AAA+_ATPase"/>
</dbReference>
<feature type="domain" description="AAA+ ATPase" evidence="15">
    <location>
        <begin position="1554"/>
        <end position="1693"/>
    </location>
</feature>
<evidence type="ECO:0000256" key="9">
    <source>
        <dbReference type="ARBA" id="ARBA00023054"/>
    </source>
</evidence>
<dbReference type="SMART" id="SM00382">
    <property type="entry name" value="AAA"/>
    <property type="match status" value="3"/>
</dbReference>
<dbReference type="InterPro" id="IPR042222">
    <property type="entry name" value="Dynein_2_N"/>
</dbReference>
<protein>
    <submittedName>
        <fullName evidence="16">Dynein axonemal heavy chain 14</fullName>
    </submittedName>
</protein>
<evidence type="ECO:0000256" key="8">
    <source>
        <dbReference type="ARBA" id="ARBA00023017"/>
    </source>
</evidence>
<comment type="caution">
    <text evidence="16">The sequence shown here is derived from an EMBL/GenBank/DDBJ whole genome shotgun (WGS) entry which is preliminary data.</text>
</comment>
<dbReference type="FunFam" id="3.40.50.300:FF:000320">
    <property type="entry name" value="Dynein, axonemal, heavy chain 5"/>
    <property type="match status" value="1"/>
</dbReference>
<dbReference type="FunFam" id="1.20.58.1120:FF:000007">
    <property type="entry name" value="Dynein heavy chain 4"/>
    <property type="match status" value="1"/>
</dbReference>
<dbReference type="Gene3D" id="3.20.180.20">
    <property type="entry name" value="Dynein heavy chain, N-terminal domain 2"/>
    <property type="match status" value="1"/>
</dbReference>
<dbReference type="SUPFAM" id="SSF52540">
    <property type="entry name" value="P-loop containing nucleoside triphosphate hydrolases"/>
    <property type="match status" value="4"/>
</dbReference>
<dbReference type="FunFam" id="3.10.490.20:FF:000005">
    <property type="entry name" value="Dynein axonemal heavy chain 6"/>
    <property type="match status" value="1"/>
</dbReference>
<dbReference type="Proteomes" id="UP000527355">
    <property type="component" value="Unassembled WGS sequence"/>
</dbReference>
<dbReference type="EMBL" id="JABWUV010000021">
    <property type="protein sequence ID" value="KAF6279742.1"/>
    <property type="molecule type" value="Genomic_DNA"/>
</dbReference>
<keyword evidence="6" id="KW-0547">Nucleotide-binding</keyword>
<dbReference type="GO" id="GO:0008569">
    <property type="term" value="F:minus-end-directed microtubule motor activity"/>
    <property type="evidence" value="ECO:0007669"/>
    <property type="project" value="InterPro"/>
</dbReference>
<dbReference type="Gene3D" id="6.10.140.1060">
    <property type="match status" value="1"/>
</dbReference>
<dbReference type="FunFam" id="1.10.287.2620:FF:000001">
    <property type="entry name" value="Cytoplasmic dynein heavy chain 1"/>
    <property type="match status" value="1"/>
</dbReference>
<feature type="region of interest" description="Disordered" evidence="14">
    <location>
        <begin position="83"/>
        <end position="123"/>
    </location>
</feature>
<dbReference type="InterPro" id="IPR027417">
    <property type="entry name" value="P-loop_NTPase"/>
</dbReference>
<dbReference type="Pfam" id="PF12781">
    <property type="entry name" value="AAA_9"/>
    <property type="match status" value="1"/>
</dbReference>
<proteinExistence type="inferred from homology"/>
<name>A0A7J7RU82_MYOMY</name>
<comment type="subcellular location">
    <subcellularLocation>
        <location evidence="1">Cytoplasm</location>
        <location evidence="1">Cytoskeleton</location>
        <location evidence="1">Cilium axoneme</location>
    </subcellularLocation>
</comment>
<evidence type="ECO:0000256" key="2">
    <source>
        <dbReference type="ARBA" id="ARBA00008887"/>
    </source>
</evidence>
<dbReference type="Gene3D" id="1.20.920.20">
    <property type="match status" value="1"/>
</dbReference>
<evidence type="ECO:0000313" key="16">
    <source>
        <dbReference type="EMBL" id="KAF6279742.1"/>
    </source>
</evidence>
<evidence type="ECO:0000256" key="10">
    <source>
        <dbReference type="ARBA" id="ARBA00023069"/>
    </source>
</evidence>
<feature type="compositionally biased region" description="Basic and acidic residues" evidence="14">
    <location>
        <begin position="102"/>
        <end position="123"/>
    </location>
</feature>
<dbReference type="PANTHER" id="PTHR22878">
    <property type="entry name" value="DYNEIN HEAVY CHAIN 6, AXONEMAL-LIKE-RELATED"/>
    <property type="match status" value="1"/>
</dbReference>
<keyword evidence="10" id="KW-0969">Cilium</keyword>
<dbReference type="InterPro" id="IPR035706">
    <property type="entry name" value="AAA_9"/>
</dbReference>
<dbReference type="Pfam" id="PF03028">
    <property type="entry name" value="Dynein_heavy"/>
    <property type="match status" value="1"/>
</dbReference>
<dbReference type="Pfam" id="PF22597">
    <property type="entry name" value="DYN_lid"/>
    <property type="match status" value="1"/>
</dbReference>